<keyword evidence="2" id="KW-1185">Reference proteome</keyword>
<dbReference type="Proteomes" id="UP000181976">
    <property type="component" value="Unassembled WGS sequence"/>
</dbReference>
<evidence type="ECO:0008006" key="3">
    <source>
        <dbReference type="Google" id="ProtNLM"/>
    </source>
</evidence>
<dbReference type="EMBL" id="FONA01000002">
    <property type="protein sequence ID" value="SFD80522.1"/>
    <property type="molecule type" value="Genomic_DNA"/>
</dbReference>
<dbReference type="InParanoid" id="A0A1I1VBX2"/>
<dbReference type="Gene3D" id="3.40.50.720">
    <property type="entry name" value="NAD(P)-binding Rossmann-like Domain"/>
    <property type="match status" value="1"/>
</dbReference>
<gene>
    <name evidence="1" type="ORF">SAMN05444380_102119</name>
</gene>
<dbReference type="PANTHER" id="PTHR14097:SF8">
    <property type="entry name" value="NAD(P)-BINDING DOMAIN-CONTAINING PROTEIN"/>
    <property type="match status" value="1"/>
</dbReference>
<evidence type="ECO:0000313" key="2">
    <source>
        <dbReference type="Proteomes" id="UP000181976"/>
    </source>
</evidence>
<name>A0A1I1VBX2_9BACT</name>
<dbReference type="PANTHER" id="PTHR14097">
    <property type="entry name" value="OXIDOREDUCTASE HTATIP2"/>
    <property type="match status" value="1"/>
</dbReference>
<dbReference type="InterPro" id="IPR036291">
    <property type="entry name" value="NAD(P)-bd_dom_sf"/>
</dbReference>
<sequence>MVGQGVLLECLESPKVEKILVINRRHLSIKHPKLTEVIHNDFFDFSAIKDHLKGYDACFHCMGVSSLGMKENEYHRYTYDITEALAKTLFLINPQMVFNYVSGKGTDRTEKGKVMWARVKGKTENLILNMGFKDAYMFRLQMVIPKKGVKSKTTWVNTIYALMRPFYPLLEKNKNNTTSVKVGQAMINSVLTGSFTKILDNHLVNELAID</sequence>
<accession>A0A1I1VBX2</accession>
<reference evidence="1 2" key="1">
    <citation type="submission" date="2016-10" db="EMBL/GenBank/DDBJ databases">
        <authorList>
            <person name="de Groot N.N."/>
        </authorList>
    </citation>
    <scope>NUCLEOTIDE SEQUENCE [LARGE SCALE GENOMIC DNA]</scope>
    <source>
        <strain evidence="1 2">DSM 19012</strain>
    </source>
</reference>
<dbReference type="eggNOG" id="COG0702">
    <property type="taxonomic scope" value="Bacteria"/>
</dbReference>
<proteinExistence type="predicted"/>
<protein>
    <recommendedName>
        <fullName evidence="3">NAD dependent epimerase/dehydratase family protein</fullName>
    </recommendedName>
</protein>
<dbReference type="STRING" id="385682.SAMN05444380_102119"/>
<evidence type="ECO:0000313" key="1">
    <source>
        <dbReference type="EMBL" id="SFD80522.1"/>
    </source>
</evidence>
<dbReference type="SUPFAM" id="SSF51735">
    <property type="entry name" value="NAD(P)-binding Rossmann-fold domains"/>
    <property type="match status" value="1"/>
</dbReference>
<organism evidence="1 2">
    <name type="scientific">Thermophagus xiamenensis</name>
    <dbReference type="NCBI Taxonomy" id="385682"/>
    <lineage>
        <taxon>Bacteria</taxon>
        <taxon>Pseudomonadati</taxon>
        <taxon>Bacteroidota</taxon>
        <taxon>Bacteroidia</taxon>
        <taxon>Marinilabiliales</taxon>
        <taxon>Marinilabiliaceae</taxon>
        <taxon>Thermophagus</taxon>
    </lineage>
</organism>
<dbReference type="AlphaFoldDB" id="A0A1I1VBX2"/>